<dbReference type="InterPro" id="IPR032675">
    <property type="entry name" value="LRR_dom_sf"/>
</dbReference>
<evidence type="ECO:0000313" key="6">
    <source>
        <dbReference type="Ensembl" id="ENSOABP00000070789.1"/>
    </source>
</evidence>
<accession>A0AAZ1XT17</accession>
<dbReference type="GO" id="GO:0005829">
    <property type="term" value="C:cytosol"/>
    <property type="evidence" value="ECO:0007669"/>
    <property type="project" value="UniProtKB-SubCell"/>
</dbReference>
<dbReference type="InterPro" id="IPR025307">
    <property type="entry name" value="FIIND_dom"/>
</dbReference>
<dbReference type="PANTHER" id="PTHR24106">
    <property type="entry name" value="NACHT, LRR AND CARD DOMAINS-CONTAINING"/>
    <property type="match status" value="1"/>
</dbReference>
<keyword evidence="3" id="KW-0433">Leucine-rich repeat</keyword>
<name>A0AAZ1XT17_OREAU</name>
<reference evidence="6" key="2">
    <citation type="submission" date="2025-08" db="UniProtKB">
        <authorList>
            <consortium name="Ensembl"/>
        </authorList>
    </citation>
    <scope>IDENTIFICATION</scope>
</reference>
<dbReference type="SUPFAM" id="SSF52047">
    <property type="entry name" value="RNI-like"/>
    <property type="match status" value="1"/>
</dbReference>
<reference evidence="6" key="3">
    <citation type="submission" date="2025-09" db="UniProtKB">
        <authorList>
            <consortium name="Ensembl"/>
        </authorList>
    </citation>
    <scope>IDENTIFICATION</scope>
</reference>
<dbReference type="InterPro" id="IPR001611">
    <property type="entry name" value="Leu-rich_rpt"/>
</dbReference>
<evidence type="ECO:0000313" key="7">
    <source>
        <dbReference type="Proteomes" id="UP000472276"/>
    </source>
</evidence>
<sequence length="321" mass="36224">MLGNCSLSEIGCDYLASTLKSRPSHLRELDLSGNKKLQDSGVQQLCGFLESPHCQLETLRLKDCSLSEHSCRFLVSALKSNPSFLREMDLSSNYKLQDSGVEHLCGFLENPHCRLETLRLEYCDLSEISCEYLASALKSSPSYLSELRLRGNNLQESDLKQLSELVENPQWRLETLGVDRTIEPSNEKACDSEETLDMNPLADLSEDDIEPVKLMLFLSESQPPSSFTPEEQTESTQMSYRFRCPGPGVFQCTLTRLVFVMAQEAELLYRNVQWDESLLQQAGKTAAGPLFNITCSEDAVRQLHLPHCETKEGEHRAVMML</sequence>
<evidence type="ECO:0000259" key="5">
    <source>
        <dbReference type="PROSITE" id="PS51830"/>
    </source>
</evidence>
<dbReference type="Pfam" id="PF13516">
    <property type="entry name" value="LRR_6"/>
    <property type="match status" value="1"/>
</dbReference>
<dbReference type="Proteomes" id="UP000472276">
    <property type="component" value="Unassembled WGS sequence"/>
</dbReference>
<proteinExistence type="predicted"/>
<feature type="domain" description="FIIND" evidence="5">
    <location>
        <begin position="221"/>
        <end position="321"/>
    </location>
</feature>
<keyword evidence="4" id="KW-0677">Repeat</keyword>
<evidence type="ECO:0000256" key="4">
    <source>
        <dbReference type="ARBA" id="ARBA00022737"/>
    </source>
</evidence>
<keyword evidence="7" id="KW-1185">Reference proteome</keyword>
<dbReference type="AlphaFoldDB" id="A0AAZ1XT17"/>
<dbReference type="Pfam" id="PF13553">
    <property type="entry name" value="FIIND"/>
    <property type="match status" value="1"/>
</dbReference>
<protein>
    <recommendedName>
        <fullName evidence="5">FIIND domain-containing protein</fullName>
    </recommendedName>
</protein>
<evidence type="ECO:0000256" key="1">
    <source>
        <dbReference type="ARBA" id="ARBA00004514"/>
    </source>
</evidence>
<dbReference type="PROSITE" id="PS51830">
    <property type="entry name" value="FIIND"/>
    <property type="match status" value="1"/>
</dbReference>
<dbReference type="SMART" id="SM00368">
    <property type="entry name" value="LRR_RI"/>
    <property type="match status" value="6"/>
</dbReference>
<comment type="subcellular location">
    <subcellularLocation>
        <location evidence="1">Cytoplasm</location>
        <location evidence="1">Cytosol</location>
    </subcellularLocation>
</comment>
<evidence type="ECO:0000256" key="2">
    <source>
        <dbReference type="ARBA" id="ARBA00022490"/>
    </source>
</evidence>
<dbReference type="Ensembl" id="ENSOABT00000071692.1">
    <property type="protein sequence ID" value="ENSOABP00000070789.1"/>
    <property type="gene ID" value="ENSOABG00000035962.1"/>
</dbReference>
<evidence type="ECO:0000256" key="3">
    <source>
        <dbReference type="ARBA" id="ARBA00022614"/>
    </source>
</evidence>
<reference evidence="7" key="1">
    <citation type="submission" date="2020-03" db="EMBL/GenBank/DDBJ databases">
        <title>Evolution of repeat sequences and sex chromosomes of tilapia species revealed by chromosome-level genomes.</title>
        <authorList>
            <person name="Xu L."/>
            <person name="Tao W."/>
            <person name="Wang D."/>
            <person name="Zhou Q."/>
        </authorList>
    </citation>
    <scope>NUCLEOTIDE SEQUENCE [LARGE SCALE GENOMIC DNA]</scope>
    <source>
        <strain evidence="7">Israel</strain>
    </source>
</reference>
<dbReference type="Gene3D" id="3.80.10.10">
    <property type="entry name" value="Ribonuclease Inhibitor"/>
    <property type="match status" value="1"/>
</dbReference>
<dbReference type="InterPro" id="IPR051261">
    <property type="entry name" value="NLR"/>
</dbReference>
<organism evidence="6 7">
    <name type="scientific">Oreochromis aureus</name>
    <name type="common">Israeli tilapia</name>
    <name type="synonym">Chromis aureus</name>
    <dbReference type="NCBI Taxonomy" id="47969"/>
    <lineage>
        <taxon>Eukaryota</taxon>
        <taxon>Metazoa</taxon>
        <taxon>Chordata</taxon>
        <taxon>Craniata</taxon>
        <taxon>Vertebrata</taxon>
        <taxon>Euteleostomi</taxon>
        <taxon>Actinopterygii</taxon>
        <taxon>Neopterygii</taxon>
        <taxon>Teleostei</taxon>
        <taxon>Neoteleostei</taxon>
        <taxon>Acanthomorphata</taxon>
        <taxon>Ovalentaria</taxon>
        <taxon>Cichlomorphae</taxon>
        <taxon>Cichliformes</taxon>
        <taxon>Cichlidae</taxon>
        <taxon>African cichlids</taxon>
        <taxon>Pseudocrenilabrinae</taxon>
        <taxon>Oreochromini</taxon>
        <taxon>Oreochromis</taxon>
    </lineage>
</organism>
<keyword evidence="2" id="KW-0963">Cytoplasm</keyword>